<protein>
    <submittedName>
        <fullName evidence="1">Uncharacterized protein</fullName>
    </submittedName>
</protein>
<dbReference type="EMBL" id="KN831948">
    <property type="protein sequence ID" value="KIO12252.1"/>
    <property type="molecule type" value="Genomic_DNA"/>
</dbReference>
<name>A0A0C3KRU6_PISTI</name>
<evidence type="ECO:0000313" key="2">
    <source>
        <dbReference type="Proteomes" id="UP000054217"/>
    </source>
</evidence>
<gene>
    <name evidence="1" type="ORF">M404DRAFT_20078</name>
</gene>
<dbReference type="AlphaFoldDB" id="A0A0C3KRU6"/>
<reference evidence="1 2" key="1">
    <citation type="submission" date="2014-04" db="EMBL/GenBank/DDBJ databases">
        <authorList>
            <consortium name="DOE Joint Genome Institute"/>
            <person name="Kuo A."/>
            <person name="Kohler A."/>
            <person name="Costa M.D."/>
            <person name="Nagy L.G."/>
            <person name="Floudas D."/>
            <person name="Copeland A."/>
            <person name="Barry K.W."/>
            <person name="Cichocki N."/>
            <person name="Veneault-Fourrey C."/>
            <person name="LaButti K."/>
            <person name="Lindquist E.A."/>
            <person name="Lipzen A."/>
            <person name="Lundell T."/>
            <person name="Morin E."/>
            <person name="Murat C."/>
            <person name="Sun H."/>
            <person name="Tunlid A."/>
            <person name="Henrissat B."/>
            <person name="Grigoriev I.V."/>
            <person name="Hibbett D.S."/>
            <person name="Martin F."/>
            <person name="Nordberg H.P."/>
            <person name="Cantor M.N."/>
            <person name="Hua S.X."/>
        </authorList>
    </citation>
    <scope>NUCLEOTIDE SEQUENCE [LARGE SCALE GENOMIC DNA]</scope>
    <source>
        <strain evidence="1 2">Marx 270</strain>
    </source>
</reference>
<dbReference type="Proteomes" id="UP000054217">
    <property type="component" value="Unassembled WGS sequence"/>
</dbReference>
<accession>A0A0C3KRU6</accession>
<organism evidence="1 2">
    <name type="scientific">Pisolithus tinctorius Marx 270</name>
    <dbReference type="NCBI Taxonomy" id="870435"/>
    <lineage>
        <taxon>Eukaryota</taxon>
        <taxon>Fungi</taxon>
        <taxon>Dikarya</taxon>
        <taxon>Basidiomycota</taxon>
        <taxon>Agaricomycotina</taxon>
        <taxon>Agaricomycetes</taxon>
        <taxon>Agaricomycetidae</taxon>
        <taxon>Boletales</taxon>
        <taxon>Sclerodermatineae</taxon>
        <taxon>Pisolithaceae</taxon>
        <taxon>Pisolithus</taxon>
    </lineage>
</organism>
<keyword evidence="2" id="KW-1185">Reference proteome</keyword>
<evidence type="ECO:0000313" key="1">
    <source>
        <dbReference type="EMBL" id="KIO12252.1"/>
    </source>
</evidence>
<reference evidence="2" key="2">
    <citation type="submission" date="2015-01" db="EMBL/GenBank/DDBJ databases">
        <title>Evolutionary Origins and Diversification of the Mycorrhizal Mutualists.</title>
        <authorList>
            <consortium name="DOE Joint Genome Institute"/>
            <consortium name="Mycorrhizal Genomics Consortium"/>
            <person name="Kohler A."/>
            <person name="Kuo A."/>
            <person name="Nagy L.G."/>
            <person name="Floudas D."/>
            <person name="Copeland A."/>
            <person name="Barry K.W."/>
            <person name="Cichocki N."/>
            <person name="Veneault-Fourrey C."/>
            <person name="LaButti K."/>
            <person name="Lindquist E.A."/>
            <person name="Lipzen A."/>
            <person name="Lundell T."/>
            <person name="Morin E."/>
            <person name="Murat C."/>
            <person name="Riley R."/>
            <person name="Ohm R."/>
            <person name="Sun H."/>
            <person name="Tunlid A."/>
            <person name="Henrissat B."/>
            <person name="Grigoriev I.V."/>
            <person name="Hibbett D.S."/>
            <person name="Martin F."/>
        </authorList>
    </citation>
    <scope>NUCLEOTIDE SEQUENCE [LARGE SCALE GENOMIC DNA]</scope>
    <source>
        <strain evidence="2">Marx 270</strain>
    </source>
</reference>
<dbReference type="InParanoid" id="A0A0C3KRU6"/>
<sequence length="69" mass="8053">MELLQECIEDFASMLEKINNQIMILILLAGLRIQCGEVAFVRNELLDLTNNMFEYHAEQWLQEIVLLAN</sequence>
<proteinExistence type="predicted"/>
<dbReference type="HOGENOM" id="CLU_2776974_0_0_1"/>